<dbReference type="PANTHER" id="PTHR24559:SF444">
    <property type="entry name" value="REVERSE TRANSCRIPTASE DOMAIN-CONTAINING PROTEIN"/>
    <property type="match status" value="1"/>
</dbReference>
<dbReference type="CDD" id="cd01647">
    <property type="entry name" value="RT_LTR"/>
    <property type="match status" value="1"/>
</dbReference>
<sequence length="391" mass="44171">MHGFQQWAEMGMFYNGLNTHTRMVVDAYANGTLLDKSYNEAHEFMERITNNDYQYPIIRVGTGRRAAEAIELDAITSLIAQVSSLANMIKTLKRAAAVVEQHPNFSWSNQGLENSRALPSDVENSRSQGNEHCKAIKLRSGTQLPGVVNDTTVEEDISDFTYGTDSEPFVEQSTTEKIKQKNGASINLIPMFVFKKLGIWKAISTTVMMQLADRSYAHPEGRTPIDVQKVEEEFAKFCHNNSNDDGDPFELTETEMIGELGEEVIRSYKKSGKALGWTIVAIKGISPTICMYKILLEDCHGNSIEQRMPFGLCNALATFQRCMMAIFLDMVEKFLEVFMDDFSVFGDNFERCLKNLELVLCRCEETNLVLNWEKCHFMACEGIILGHKISQ</sequence>
<dbReference type="SUPFAM" id="SSF56672">
    <property type="entry name" value="DNA/RNA polymerases"/>
    <property type="match status" value="1"/>
</dbReference>
<dbReference type="EMBL" id="SMMG02000007">
    <property type="protein sequence ID" value="KAA3466845.1"/>
    <property type="molecule type" value="Genomic_DNA"/>
</dbReference>
<dbReference type="AlphaFoldDB" id="A0A5B6VCC7"/>
<evidence type="ECO:0000259" key="1">
    <source>
        <dbReference type="Pfam" id="PF00078"/>
    </source>
</evidence>
<dbReference type="PANTHER" id="PTHR24559">
    <property type="entry name" value="TRANSPOSON TY3-I GAG-POL POLYPROTEIN"/>
    <property type="match status" value="1"/>
</dbReference>
<comment type="caution">
    <text evidence="2">The sequence shown here is derived from an EMBL/GenBank/DDBJ whole genome shotgun (WGS) entry which is preliminary data.</text>
</comment>
<dbReference type="OrthoDB" id="1001379at2759"/>
<dbReference type="InterPro" id="IPR000477">
    <property type="entry name" value="RT_dom"/>
</dbReference>
<name>A0A5B6VCC7_9ROSI</name>
<dbReference type="Gene3D" id="3.30.70.270">
    <property type="match status" value="1"/>
</dbReference>
<protein>
    <submittedName>
        <fullName evidence="2">RNA-directed DNA polymerase-like protein</fullName>
    </submittedName>
</protein>
<dbReference type="Pfam" id="PF00078">
    <property type="entry name" value="RVT_1"/>
    <property type="match status" value="1"/>
</dbReference>
<keyword evidence="2" id="KW-0808">Transferase</keyword>
<dbReference type="Proteomes" id="UP000325315">
    <property type="component" value="Unassembled WGS sequence"/>
</dbReference>
<keyword evidence="3" id="KW-1185">Reference proteome</keyword>
<proteinExistence type="predicted"/>
<keyword evidence="2" id="KW-0695">RNA-directed DNA polymerase</keyword>
<dbReference type="GO" id="GO:0003964">
    <property type="term" value="F:RNA-directed DNA polymerase activity"/>
    <property type="evidence" value="ECO:0007669"/>
    <property type="project" value="UniProtKB-KW"/>
</dbReference>
<evidence type="ECO:0000313" key="2">
    <source>
        <dbReference type="EMBL" id="KAA3466845.1"/>
    </source>
</evidence>
<keyword evidence="2" id="KW-0548">Nucleotidyltransferase</keyword>
<organism evidence="2 3">
    <name type="scientific">Gossypium australe</name>
    <dbReference type="NCBI Taxonomy" id="47621"/>
    <lineage>
        <taxon>Eukaryota</taxon>
        <taxon>Viridiplantae</taxon>
        <taxon>Streptophyta</taxon>
        <taxon>Embryophyta</taxon>
        <taxon>Tracheophyta</taxon>
        <taxon>Spermatophyta</taxon>
        <taxon>Magnoliopsida</taxon>
        <taxon>eudicotyledons</taxon>
        <taxon>Gunneridae</taxon>
        <taxon>Pentapetalae</taxon>
        <taxon>rosids</taxon>
        <taxon>malvids</taxon>
        <taxon>Malvales</taxon>
        <taxon>Malvaceae</taxon>
        <taxon>Malvoideae</taxon>
        <taxon>Gossypium</taxon>
    </lineage>
</organism>
<dbReference type="InterPro" id="IPR053134">
    <property type="entry name" value="RNA-dir_DNA_polymerase"/>
</dbReference>
<dbReference type="InterPro" id="IPR043502">
    <property type="entry name" value="DNA/RNA_pol_sf"/>
</dbReference>
<gene>
    <name evidence="2" type="ORF">EPI10_001909</name>
</gene>
<accession>A0A5B6VCC7</accession>
<feature type="domain" description="Reverse transcriptase" evidence="1">
    <location>
        <begin position="300"/>
        <end position="389"/>
    </location>
</feature>
<dbReference type="InterPro" id="IPR043128">
    <property type="entry name" value="Rev_trsase/Diguanyl_cyclase"/>
</dbReference>
<reference evidence="2" key="1">
    <citation type="submission" date="2019-08" db="EMBL/GenBank/DDBJ databases">
        <authorList>
            <person name="Liu F."/>
        </authorList>
    </citation>
    <scope>NUCLEOTIDE SEQUENCE [LARGE SCALE GENOMIC DNA]</scope>
    <source>
        <strain evidence="2">PA1801</strain>
        <tissue evidence="2">Leaf</tissue>
    </source>
</reference>
<evidence type="ECO:0000313" key="3">
    <source>
        <dbReference type="Proteomes" id="UP000325315"/>
    </source>
</evidence>